<name>A0A6N6JMN9_9RHOB</name>
<dbReference type="NCBIfam" id="TIGR02215">
    <property type="entry name" value="phage_chp_gp8"/>
    <property type="match status" value="1"/>
</dbReference>
<evidence type="ECO:0000313" key="2">
    <source>
        <dbReference type="Proteomes" id="UP000436822"/>
    </source>
</evidence>
<proteinExistence type="predicted"/>
<dbReference type="Gene3D" id="1.10.3230.30">
    <property type="entry name" value="Phage gp6-like head-tail connector protein"/>
    <property type="match status" value="1"/>
</dbReference>
<comment type="caution">
    <text evidence="1">The sequence shown here is derived from an EMBL/GenBank/DDBJ whole genome shotgun (WGS) entry which is preliminary data.</text>
</comment>
<evidence type="ECO:0008006" key="3">
    <source>
        <dbReference type="Google" id="ProtNLM"/>
    </source>
</evidence>
<dbReference type="InterPro" id="IPR011738">
    <property type="entry name" value="Phage_CHP"/>
</dbReference>
<gene>
    <name evidence="1" type="ORF">KIN_37830</name>
</gene>
<sequence length="198" mass="21614">MMLVELTSTPTEDLPIEAFKAHLRLGTGFSDDGLQNEVLESFLRAAIGAIEARIGKMMLSRRVSWTITRWAHSGSQPLPVAPVTAIQSISLMDRAGTETTVDAGSYDLERDTHRPRVFAYSSTLPVISNGGSATIIFDAGYGADWSAVPSELRQAVLMLAAHYYENRRDTSGAGGLMPFGVMSLLDPHRNIRIFEARS</sequence>
<dbReference type="OrthoDB" id="8478788at2"/>
<protein>
    <recommendedName>
        <fullName evidence="3">PhiE125 gp8 family phage protein</fullName>
    </recommendedName>
</protein>
<organism evidence="1 2">
    <name type="scientific">Litoreibacter roseus</name>
    <dbReference type="NCBI Taxonomy" id="2601869"/>
    <lineage>
        <taxon>Bacteria</taxon>
        <taxon>Pseudomonadati</taxon>
        <taxon>Pseudomonadota</taxon>
        <taxon>Alphaproteobacteria</taxon>
        <taxon>Rhodobacterales</taxon>
        <taxon>Roseobacteraceae</taxon>
        <taxon>Litoreibacter</taxon>
    </lineage>
</organism>
<reference evidence="1 2" key="1">
    <citation type="submission" date="2019-12" db="EMBL/GenBank/DDBJ databases">
        <title>Litoreibacter badius sp. nov., a novel bacteriochlorophyll a-containing bacterium in the genus Litoreibacter.</title>
        <authorList>
            <person name="Kanamuro M."/>
            <person name="Takabe Y."/>
            <person name="Mori K."/>
            <person name="Takaichi S."/>
            <person name="Hanada S."/>
        </authorList>
    </citation>
    <scope>NUCLEOTIDE SEQUENCE [LARGE SCALE GENOMIC DNA]</scope>
    <source>
        <strain evidence="1 2">K6</strain>
    </source>
</reference>
<dbReference type="AlphaFoldDB" id="A0A6N6JMN9"/>
<accession>A0A6N6JMN9</accession>
<dbReference type="EMBL" id="BLJE01000005">
    <property type="protein sequence ID" value="GFE66709.1"/>
    <property type="molecule type" value="Genomic_DNA"/>
</dbReference>
<dbReference type="InterPro" id="IPR006450">
    <property type="entry name" value="Phage_HK97_gp6-like"/>
</dbReference>
<dbReference type="Proteomes" id="UP000436822">
    <property type="component" value="Unassembled WGS sequence"/>
</dbReference>
<dbReference type="CDD" id="cd08054">
    <property type="entry name" value="gp6"/>
    <property type="match status" value="1"/>
</dbReference>
<dbReference type="NCBIfam" id="TIGR01560">
    <property type="entry name" value="put_DNA_pack"/>
    <property type="match status" value="1"/>
</dbReference>
<dbReference type="RefSeq" id="WP_159809985.1">
    <property type="nucleotide sequence ID" value="NZ_BLJE01000005.1"/>
</dbReference>
<evidence type="ECO:0000313" key="1">
    <source>
        <dbReference type="EMBL" id="GFE66709.1"/>
    </source>
</evidence>
<keyword evidence="2" id="KW-1185">Reference proteome</keyword>